<dbReference type="GO" id="GO:0005886">
    <property type="term" value="C:plasma membrane"/>
    <property type="evidence" value="ECO:0007669"/>
    <property type="project" value="UniProtKB-SubCell"/>
</dbReference>
<dbReference type="EMBL" id="CAEZUK010000028">
    <property type="protein sequence ID" value="CAB4593513.1"/>
    <property type="molecule type" value="Genomic_DNA"/>
</dbReference>
<dbReference type="InterPro" id="IPR003439">
    <property type="entry name" value="ABC_transporter-like_ATP-bd"/>
</dbReference>
<evidence type="ECO:0000313" key="11">
    <source>
        <dbReference type="EMBL" id="CAB4593513.1"/>
    </source>
</evidence>
<dbReference type="InterPro" id="IPR027417">
    <property type="entry name" value="P-loop_NTPase"/>
</dbReference>
<evidence type="ECO:0000256" key="9">
    <source>
        <dbReference type="ARBA" id="ARBA00023136"/>
    </source>
</evidence>
<feature type="domain" description="ABC transporter" evidence="10">
    <location>
        <begin position="242"/>
        <end position="495"/>
    </location>
</feature>
<evidence type="ECO:0000256" key="8">
    <source>
        <dbReference type="ARBA" id="ARBA00022967"/>
    </source>
</evidence>
<evidence type="ECO:0000256" key="4">
    <source>
        <dbReference type="ARBA" id="ARBA00022597"/>
    </source>
</evidence>
<keyword evidence="4" id="KW-0762">Sugar transport</keyword>
<gene>
    <name evidence="11" type="ORF">UFOPK1820_00282</name>
    <name evidence="12" type="ORF">UFOPK2921_00476</name>
    <name evidence="13" type="ORF">UFOPK4422_00704</name>
</gene>
<keyword evidence="2" id="KW-0813">Transport</keyword>
<dbReference type="EMBL" id="CAFBRX010000058">
    <property type="protein sequence ID" value="CAB5121302.1"/>
    <property type="molecule type" value="Genomic_DNA"/>
</dbReference>
<evidence type="ECO:0000256" key="3">
    <source>
        <dbReference type="ARBA" id="ARBA00022475"/>
    </source>
</evidence>
<dbReference type="InterPro" id="IPR003593">
    <property type="entry name" value="AAA+_ATPase"/>
</dbReference>
<dbReference type="AlphaFoldDB" id="A0A6J6G2T1"/>
<dbReference type="GO" id="GO:0016887">
    <property type="term" value="F:ATP hydrolysis activity"/>
    <property type="evidence" value="ECO:0007669"/>
    <property type="project" value="InterPro"/>
</dbReference>
<dbReference type="GO" id="GO:0005524">
    <property type="term" value="F:ATP binding"/>
    <property type="evidence" value="ECO:0007669"/>
    <property type="project" value="UniProtKB-KW"/>
</dbReference>
<evidence type="ECO:0000256" key="2">
    <source>
        <dbReference type="ARBA" id="ARBA00022448"/>
    </source>
</evidence>
<dbReference type="PROSITE" id="PS50893">
    <property type="entry name" value="ABC_TRANSPORTER_2"/>
    <property type="match status" value="2"/>
</dbReference>
<dbReference type="CDD" id="cd03216">
    <property type="entry name" value="ABC_Carb_Monos_I"/>
    <property type="match status" value="1"/>
</dbReference>
<protein>
    <submittedName>
        <fullName evidence="11">Unannotated protein</fullName>
    </submittedName>
</protein>
<reference evidence="11" key="1">
    <citation type="submission" date="2020-05" db="EMBL/GenBank/DDBJ databases">
        <authorList>
            <person name="Chiriac C."/>
            <person name="Salcher M."/>
            <person name="Ghai R."/>
            <person name="Kavagutti S V."/>
        </authorList>
    </citation>
    <scope>NUCLEOTIDE SEQUENCE</scope>
</reference>
<sequence>MTIHALELRGISKSFPGVRALADVSLAIRPGTVHAICGENGAGKSTLIKIATGAQNADTGVIRIDGQEIDHPSRRVMQKLGIRAIFQERQIALDLSVAENVLLDGLPKRFGRIDWRAAKKLASERLRALEIDLDIDAPVRTLSVAQLQMMEIARAVSFEARLIVMDEPTASLSRHELEPLFRVIERLRREGVAVLFISHHLEEVFEIADEITVMRDGSVVAQGATTEFTPASVAELMFGRIIDSSRVNRRADDQAGKPLLVLKDVSTQRLHNVSFSVSGGEILAVTGGIGAGVSELARVAAGASLKTSGEVFVVDESQKMQGIRSRRHALRLGLAFLPADRKRQGLLLERTLVDNVVLGQQAVGSHLIFTPSSATKSAKSLIPAANIKTANIDVVVGTLSGGNQQKAMIGRWMGVKTKIMIFDEPTAGIDIASKFEIYNELRRLANSGVAVLVCSTDFQEVGQVADRVLVMRSGNVIGEIDGPSATERRLLEMEMSK</sequence>
<dbReference type="Pfam" id="PF00005">
    <property type="entry name" value="ABC_tran"/>
    <property type="match status" value="2"/>
</dbReference>
<evidence type="ECO:0000256" key="7">
    <source>
        <dbReference type="ARBA" id="ARBA00022840"/>
    </source>
</evidence>
<evidence type="ECO:0000313" key="13">
    <source>
        <dbReference type="EMBL" id="CAB5121302.1"/>
    </source>
</evidence>
<dbReference type="PROSITE" id="PS00211">
    <property type="entry name" value="ABC_TRANSPORTER_1"/>
    <property type="match status" value="1"/>
</dbReference>
<evidence type="ECO:0000256" key="1">
    <source>
        <dbReference type="ARBA" id="ARBA00004202"/>
    </source>
</evidence>
<keyword evidence="5" id="KW-0677">Repeat</keyword>
<keyword evidence="6" id="KW-0547">Nucleotide-binding</keyword>
<dbReference type="PANTHER" id="PTHR43790">
    <property type="entry name" value="CARBOHYDRATE TRANSPORT ATP-BINDING PROTEIN MG119-RELATED"/>
    <property type="match status" value="1"/>
</dbReference>
<dbReference type="SUPFAM" id="SSF52540">
    <property type="entry name" value="P-loop containing nucleoside triphosphate hydrolases"/>
    <property type="match status" value="2"/>
</dbReference>
<name>A0A6J6G2T1_9ZZZZ</name>
<feature type="domain" description="ABC transporter" evidence="10">
    <location>
        <begin position="6"/>
        <end position="241"/>
    </location>
</feature>
<proteinExistence type="predicted"/>
<keyword evidence="8" id="KW-1278">Translocase</keyword>
<dbReference type="PANTHER" id="PTHR43790:SF3">
    <property type="entry name" value="D-ALLOSE IMPORT ATP-BINDING PROTEIN ALSA-RELATED"/>
    <property type="match status" value="1"/>
</dbReference>
<dbReference type="Gene3D" id="3.40.50.300">
    <property type="entry name" value="P-loop containing nucleotide triphosphate hydrolases"/>
    <property type="match status" value="2"/>
</dbReference>
<dbReference type="CDD" id="cd03215">
    <property type="entry name" value="ABC_Carb_Monos_II"/>
    <property type="match status" value="1"/>
</dbReference>
<keyword evidence="7" id="KW-0067">ATP-binding</keyword>
<keyword evidence="3" id="KW-1003">Cell membrane</keyword>
<dbReference type="InterPro" id="IPR017871">
    <property type="entry name" value="ABC_transporter-like_CS"/>
</dbReference>
<dbReference type="EMBL" id="CAEZZV010000044">
    <property type="protein sequence ID" value="CAB4774915.1"/>
    <property type="molecule type" value="Genomic_DNA"/>
</dbReference>
<keyword evidence="9" id="KW-0472">Membrane</keyword>
<dbReference type="SMART" id="SM00382">
    <property type="entry name" value="AAA"/>
    <property type="match status" value="2"/>
</dbReference>
<dbReference type="FunFam" id="3.40.50.300:FF:000127">
    <property type="entry name" value="Ribose import ATP-binding protein RbsA"/>
    <property type="match status" value="1"/>
</dbReference>
<dbReference type="InterPro" id="IPR050107">
    <property type="entry name" value="ABC_carbohydrate_import_ATPase"/>
</dbReference>
<comment type="subcellular location">
    <subcellularLocation>
        <location evidence="1">Cell membrane</location>
        <topology evidence="1">Peripheral membrane protein</topology>
    </subcellularLocation>
</comment>
<accession>A0A6J6G2T1</accession>
<evidence type="ECO:0000256" key="6">
    <source>
        <dbReference type="ARBA" id="ARBA00022741"/>
    </source>
</evidence>
<organism evidence="11">
    <name type="scientific">freshwater metagenome</name>
    <dbReference type="NCBI Taxonomy" id="449393"/>
    <lineage>
        <taxon>unclassified sequences</taxon>
        <taxon>metagenomes</taxon>
        <taxon>ecological metagenomes</taxon>
    </lineage>
</organism>
<evidence type="ECO:0000313" key="12">
    <source>
        <dbReference type="EMBL" id="CAB4774915.1"/>
    </source>
</evidence>
<evidence type="ECO:0000259" key="10">
    <source>
        <dbReference type="PROSITE" id="PS50893"/>
    </source>
</evidence>
<evidence type="ECO:0000256" key="5">
    <source>
        <dbReference type="ARBA" id="ARBA00022737"/>
    </source>
</evidence>